<keyword evidence="2" id="KW-0677">Repeat</keyword>
<dbReference type="PANTHER" id="PTHR19848:SF8">
    <property type="entry name" value="F-BOX AND WD REPEAT DOMAIN CONTAINING 7"/>
    <property type="match status" value="1"/>
</dbReference>
<feature type="region of interest" description="Disordered" evidence="4">
    <location>
        <begin position="787"/>
        <end position="807"/>
    </location>
</feature>
<dbReference type="OrthoDB" id="6262491at2759"/>
<comment type="caution">
    <text evidence="5">The sequence shown here is derived from an EMBL/GenBank/DDBJ whole genome shotgun (WGS) entry which is preliminary data.</text>
</comment>
<keyword evidence="6" id="KW-1185">Reference proteome</keyword>
<dbReference type="InterPro" id="IPR020472">
    <property type="entry name" value="WD40_PAC1"/>
</dbReference>
<dbReference type="InterPro" id="IPR011047">
    <property type="entry name" value="Quinoprotein_ADH-like_sf"/>
</dbReference>
<dbReference type="InterPro" id="IPR015943">
    <property type="entry name" value="WD40/YVTN_repeat-like_dom_sf"/>
</dbReference>
<dbReference type="PANTHER" id="PTHR19848">
    <property type="entry name" value="WD40 REPEAT PROTEIN"/>
    <property type="match status" value="1"/>
</dbReference>
<evidence type="ECO:0000256" key="3">
    <source>
        <dbReference type="PROSITE-ProRule" id="PRU00221"/>
    </source>
</evidence>
<feature type="repeat" description="WD" evidence="3">
    <location>
        <begin position="525"/>
        <end position="568"/>
    </location>
</feature>
<dbReference type="GO" id="GO:0005730">
    <property type="term" value="C:nucleolus"/>
    <property type="evidence" value="ECO:0007669"/>
    <property type="project" value="UniProtKB-SubCell"/>
</dbReference>
<protein>
    <submittedName>
        <fullName evidence="5">Quinon protein alcohol dehydrogenase-like superfamily</fullName>
    </submittedName>
</protein>
<dbReference type="InterPro" id="IPR001680">
    <property type="entry name" value="WD40_rpt"/>
</dbReference>
<dbReference type="PROSITE" id="PS00678">
    <property type="entry name" value="WD_REPEATS_1"/>
    <property type="match status" value="1"/>
</dbReference>
<dbReference type="STRING" id="765915.A0A1Y2HJF0"/>
<feature type="repeat" description="WD" evidence="3">
    <location>
        <begin position="53"/>
        <end position="85"/>
    </location>
</feature>
<dbReference type="SUPFAM" id="SSF50998">
    <property type="entry name" value="Quinoprotein alcohol dehydrogenase-like"/>
    <property type="match status" value="1"/>
</dbReference>
<feature type="repeat" description="WD" evidence="3">
    <location>
        <begin position="632"/>
        <end position="673"/>
    </location>
</feature>
<dbReference type="Proteomes" id="UP000193411">
    <property type="component" value="Unassembled WGS sequence"/>
</dbReference>
<dbReference type="Gene3D" id="2.130.10.10">
    <property type="entry name" value="YVTN repeat-like/Quinoprotein amine dehydrogenase"/>
    <property type="match status" value="4"/>
</dbReference>
<dbReference type="PROSITE" id="PS50294">
    <property type="entry name" value="WD_REPEATS_REGION"/>
    <property type="match status" value="4"/>
</dbReference>
<dbReference type="PROSITE" id="PS50082">
    <property type="entry name" value="WD_REPEATS_2"/>
    <property type="match status" value="6"/>
</dbReference>
<feature type="repeat" description="WD" evidence="3">
    <location>
        <begin position="9"/>
        <end position="50"/>
    </location>
</feature>
<organism evidence="5 6">
    <name type="scientific">Catenaria anguillulae PL171</name>
    <dbReference type="NCBI Taxonomy" id="765915"/>
    <lineage>
        <taxon>Eukaryota</taxon>
        <taxon>Fungi</taxon>
        <taxon>Fungi incertae sedis</taxon>
        <taxon>Blastocladiomycota</taxon>
        <taxon>Blastocladiomycetes</taxon>
        <taxon>Blastocladiales</taxon>
        <taxon>Catenariaceae</taxon>
        <taxon>Catenaria</taxon>
    </lineage>
</organism>
<sequence>MELKCVVSPDAHPKPITCIAYHLVRREVFTGCEDSIIRSWDTDSGTPRLTATFEGHTGWVTAMVYCKEIKCLVSSSQDGSIIAWSNSGKILQKIQSGAPVYSLAWNSRRNQLMCGQKGMVRVYQAKDDFQVVQASSGGNSTNVPDLIFDLRDLHIIGAKGIHTDIVSCLYSCEARFYSAGFDRKIVIYESPPHGSKVQVVQTINDAHEAGICCLSYAKDAENAWLMTGSFDRSVKLWSLDGNCLQRFDGFLDSITGLTYVPPVQTLWITANSLFPIFLDPRSGVNISDFVKADNEKVHDKSASLFKQLHFLPESSEVVAVTARRQMVVWRFNPGAPVTTLECLDAVDALTVTKTDPILIFSAGINAVIQWERMQLNTFMYARESLPIHSVLAQIAGLGSMAAIRKGSNAAVFGGKAQWKPGSKPMAKSKVGSFAGLRKPDSGAEMGSQLPNAKLTATTMLFFDPLDYLIAAFEERRVVVWGYQDDSEGMPGLGVPGMNASFMQGEDQGNEAFANRVSGLAYKYHLEDHREAVTSVVVCEHSGSFYLLTSGWDRRIFIYDLRTGTKLDVFKDPSSPSGREELAADAPVLDMSVRPTSLSHSCEPQFAYASADKLVYVRKFSPRGDSMTLVGVLHGHEAEVNKVVWNGVKSQWVTGSEDKTLRLWDPHTLQCLTVINNESPVTTMCLDDVLGMVVTGARDRVIRVFDGEKLVQRNIGHTDEIRAIAHIQSRKQYVSSSWDGTIRIWNAYNPGRGKRGEDTAAAAANAGGLSSLDSSANTGSVDALRVEGVGKNGGMDKEKARSSQAEASLRAKSELASAVSQLENVFLSEAGGPEKGGPGP</sequence>
<gene>
    <name evidence="5" type="ORF">BCR44DRAFT_56700</name>
</gene>
<evidence type="ECO:0000313" key="6">
    <source>
        <dbReference type="Proteomes" id="UP000193411"/>
    </source>
</evidence>
<dbReference type="AlphaFoldDB" id="A0A1Y2HJF0"/>
<name>A0A1Y2HJF0_9FUNG</name>
<feature type="repeat" description="WD" evidence="3">
    <location>
        <begin position="204"/>
        <end position="240"/>
    </location>
</feature>
<dbReference type="PRINTS" id="PR00320">
    <property type="entry name" value="GPROTEINBRPT"/>
</dbReference>
<reference evidence="5 6" key="1">
    <citation type="submission" date="2016-07" db="EMBL/GenBank/DDBJ databases">
        <title>Pervasive Adenine N6-methylation of Active Genes in Fungi.</title>
        <authorList>
            <consortium name="DOE Joint Genome Institute"/>
            <person name="Mondo S.J."/>
            <person name="Dannebaum R.O."/>
            <person name="Kuo R.C."/>
            <person name="Labutti K."/>
            <person name="Haridas S."/>
            <person name="Kuo A."/>
            <person name="Salamov A."/>
            <person name="Ahrendt S.R."/>
            <person name="Lipzen A."/>
            <person name="Sullivan W."/>
            <person name="Andreopoulos W.B."/>
            <person name="Clum A."/>
            <person name="Lindquist E."/>
            <person name="Daum C."/>
            <person name="Ramamoorthy G.K."/>
            <person name="Gryganskyi A."/>
            <person name="Culley D."/>
            <person name="Magnuson J.K."/>
            <person name="James T.Y."/>
            <person name="O'Malley M.A."/>
            <person name="Stajich J.E."/>
            <person name="Spatafora J.W."/>
            <person name="Visel A."/>
            <person name="Grigoriev I.V."/>
        </authorList>
    </citation>
    <scope>NUCLEOTIDE SEQUENCE [LARGE SCALE GENOMIC DNA]</scope>
    <source>
        <strain evidence="5 6">PL171</strain>
    </source>
</reference>
<evidence type="ECO:0000256" key="4">
    <source>
        <dbReference type="SAM" id="MobiDB-lite"/>
    </source>
</evidence>
<dbReference type="Pfam" id="PF00400">
    <property type="entry name" value="WD40"/>
    <property type="match status" value="6"/>
</dbReference>
<dbReference type="SMART" id="SM00320">
    <property type="entry name" value="WD40"/>
    <property type="match status" value="10"/>
</dbReference>
<dbReference type="GO" id="GO:0000027">
    <property type="term" value="P:ribosomal large subunit assembly"/>
    <property type="evidence" value="ECO:0007669"/>
    <property type="project" value="TreeGrafter"/>
</dbReference>
<evidence type="ECO:0000313" key="5">
    <source>
        <dbReference type="EMBL" id="ORZ33212.1"/>
    </source>
</evidence>
<dbReference type="InterPro" id="IPR019775">
    <property type="entry name" value="WD40_repeat_CS"/>
</dbReference>
<proteinExistence type="predicted"/>
<evidence type="ECO:0000256" key="1">
    <source>
        <dbReference type="ARBA" id="ARBA00022574"/>
    </source>
</evidence>
<accession>A0A1Y2HJF0</accession>
<evidence type="ECO:0000256" key="2">
    <source>
        <dbReference type="ARBA" id="ARBA00022737"/>
    </source>
</evidence>
<feature type="repeat" description="WD" evidence="3">
    <location>
        <begin position="713"/>
        <end position="745"/>
    </location>
</feature>
<keyword evidence="1 3" id="KW-0853">WD repeat</keyword>
<dbReference type="EMBL" id="MCFL01000037">
    <property type="protein sequence ID" value="ORZ33212.1"/>
    <property type="molecule type" value="Genomic_DNA"/>
</dbReference>